<dbReference type="Pfam" id="PF13639">
    <property type="entry name" value="zf-RING_2"/>
    <property type="match status" value="1"/>
</dbReference>
<organism evidence="9 10">
    <name type="scientific">Phtheirospermum japonicum</name>
    <dbReference type="NCBI Taxonomy" id="374723"/>
    <lineage>
        <taxon>Eukaryota</taxon>
        <taxon>Viridiplantae</taxon>
        <taxon>Streptophyta</taxon>
        <taxon>Embryophyta</taxon>
        <taxon>Tracheophyta</taxon>
        <taxon>Spermatophyta</taxon>
        <taxon>Magnoliopsida</taxon>
        <taxon>eudicotyledons</taxon>
        <taxon>Gunneridae</taxon>
        <taxon>Pentapetalae</taxon>
        <taxon>asterids</taxon>
        <taxon>lamiids</taxon>
        <taxon>Lamiales</taxon>
        <taxon>Orobanchaceae</taxon>
        <taxon>Orobanchaceae incertae sedis</taxon>
        <taxon>Phtheirospermum</taxon>
    </lineage>
</organism>
<dbReference type="GO" id="GO:0005737">
    <property type="term" value="C:cytoplasm"/>
    <property type="evidence" value="ECO:0007669"/>
    <property type="project" value="TreeGrafter"/>
</dbReference>
<protein>
    <recommendedName>
        <fullName evidence="2">RING-type E3 ubiquitin transferase</fullName>
        <ecNumber evidence="2">2.3.2.27</ecNumber>
    </recommendedName>
</protein>
<dbReference type="PROSITE" id="PS50089">
    <property type="entry name" value="ZF_RING_2"/>
    <property type="match status" value="1"/>
</dbReference>
<dbReference type="EMBL" id="BMAC01001192">
    <property type="protein sequence ID" value="GFQ06248.1"/>
    <property type="molecule type" value="Genomic_DNA"/>
</dbReference>
<keyword evidence="7" id="KW-1133">Transmembrane helix</keyword>
<dbReference type="InterPro" id="IPR001841">
    <property type="entry name" value="Znf_RING"/>
</dbReference>
<evidence type="ECO:0000256" key="3">
    <source>
        <dbReference type="ARBA" id="ARBA00022723"/>
    </source>
</evidence>
<evidence type="ECO:0000256" key="2">
    <source>
        <dbReference type="ARBA" id="ARBA00012483"/>
    </source>
</evidence>
<dbReference type="GO" id="GO:0016567">
    <property type="term" value="P:protein ubiquitination"/>
    <property type="evidence" value="ECO:0007669"/>
    <property type="project" value="TreeGrafter"/>
</dbReference>
<evidence type="ECO:0000256" key="7">
    <source>
        <dbReference type="SAM" id="Phobius"/>
    </source>
</evidence>
<evidence type="ECO:0000256" key="5">
    <source>
        <dbReference type="ARBA" id="ARBA00022833"/>
    </source>
</evidence>
<feature type="domain" description="RING-type" evidence="8">
    <location>
        <begin position="209"/>
        <end position="250"/>
    </location>
</feature>
<dbReference type="PANTHER" id="PTHR15710:SF243">
    <property type="entry name" value="E3 UBIQUITIN-PROTEIN LIGASE PRAJA-2 ISOFORM X1"/>
    <property type="match status" value="1"/>
</dbReference>
<accession>A0A830D0T9</accession>
<dbReference type="Proteomes" id="UP000653305">
    <property type="component" value="Unassembled WGS sequence"/>
</dbReference>
<dbReference type="SUPFAM" id="SSF57850">
    <property type="entry name" value="RING/U-box"/>
    <property type="match status" value="1"/>
</dbReference>
<evidence type="ECO:0000256" key="6">
    <source>
        <dbReference type="PROSITE-ProRule" id="PRU00175"/>
    </source>
</evidence>
<dbReference type="GO" id="GO:0008270">
    <property type="term" value="F:zinc ion binding"/>
    <property type="evidence" value="ECO:0007669"/>
    <property type="project" value="UniProtKB-KW"/>
</dbReference>
<keyword evidence="4 6" id="KW-0863">Zinc-finger</keyword>
<keyword evidence="7" id="KW-0472">Membrane</keyword>
<sequence length="269" mass="30927">MMGGRSGYEYSYRFWVDNEIIPLYRLCILGMMFSSGFKGFLFEIITNFRVKRARVDDDSDEIMMMMGSERFGAAVKEDEDFSCLAWKTDIRLKDYWMSDNEIEVLVREAVDFAVAQRAANPPRNPSRWLIPIVVGLDVTAVQQEGEPIDAAVDRAIKPERLMPLYLWETVIPVTLQFDEKPYRRYKSFLMELPRVRVEEEEDDGIMDACRVCLRPFTIGAQISFVPCKHACHSRCLFNWLQKGNSSCPLCGVHIPTDLELSGMSDSDSD</sequence>
<comment type="catalytic activity">
    <reaction evidence="1">
        <text>S-ubiquitinyl-[E2 ubiquitin-conjugating enzyme]-L-cysteine + [acceptor protein]-L-lysine = [E2 ubiquitin-conjugating enzyme]-L-cysteine + N(6)-ubiquitinyl-[acceptor protein]-L-lysine.</text>
        <dbReference type="EC" id="2.3.2.27"/>
    </reaction>
</comment>
<dbReference type="Gene3D" id="3.30.40.10">
    <property type="entry name" value="Zinc/RING finger domain, C3HC4 (zinc finger)"/>
    <property type="match status" value="1"/>
</dbReference>
<gene>
    <name evidence="9" type="ORF">PHJA_002768800</name>
</gene>
<evidence type="ECO:0000313" key="10">
    <source>
        <dbReference type="Proteomes" id="UP000653305"/>
    </source>
</evidence>
<dbReference type="GO" id="GO:0061630">
    <property type="term" value="F:ubiquitin protein ligase activity"/>
    <property type="evidence" value="ECO:0007669"/>
    <property type="project" value="UniProtKB-EC"/>
</dbReference>
<reference evidence="9" key="1">
    <citation type="submission" date="2020-07" db="EMBL/GenBank/DDBJ databases">
        <title>Ethylene signaling mediates host invasion by parasitic plants.</title>
        <authorList>
            <person name="Yoshida S."/>
        </authorList>
    </citation>
    <scope>NUCLEOTIDE SEQUENCE</scope>
    <source>
        <strain evidence="9">Okayama</strain>
    </source>
</reference>
<evidence type="ECO:0000259" key="8">
    <source>
        <dbReference type="PROSITE" id="PS50089"/>
    </source>
</evidence>
<comment type="caution">
    <text evidence="9">The sequence shown here is derived from an EMBL/GenBank/DDBJ whole genome shotgun (WGS) entry which is preliminary data.</text>
</comment>
<keyword evidence="7" id="KW-0812">Transmembrane</keyword>
<dbReference type="EC" id="2.3.2.27" evidence="2"/>
<keyword evidence="10" id="KW-1185">Reference proteome</keyword>
<evidence type="ECO:0000313" key="9">
    <source>
        <dbReference type="EMBL" id="GFQ06248.1"/>
    </source>
</evidence>
<keyword evidence="5" id="KW-0862">Zinc</keyword>
<dbReference type="AlphaFoldDB" id="A0A830D0T9"/>
<feature type="transmembrane region" description="Helical" evidence="7">
    <location>
        <begin position="20"/>
        <end position="42"/>
    </location>
</feature>
<keyword evidence="3" id="KW-0479">Metal-binding</keyword>
<dbReference type="InterPro" id="IPR013083">
    <property type="entry name" value="Znf_RING/FYVE/PHD"/>
</dbReference>
<evidence type="ECO:0000256" key="1">
    <source>
        <dbReference type="ARBA" id="ARBA00000900"/>
    </source>
</evidence>
<dbReference type="PANTHER" id="PTHR15710">
    <property type="entry name" value="E3 UBIQUITIN-PROTEIN LIGASE PRAJA"/>
    <property type="match status" value="1"/>
</dbReference>
<proteinExistence type="predicted"/>
<evidence type="ECO:0000256" key="4">
    <source>
        <dbReference type="ARBA" id="ARBA00022771"/>
    </source>
</evidence>
<name>A0A830D0T9_9LAMI</name>
<dbReference type="OrthoDB" id="3824970at2759"/>